<evidence type="ECO:0000313" key="2">
    <source>
        <dbReference type="Proteomes" id="UP000593833"/>
    </source>
</evidence>
<protein>
    <submittedName>
        <fullName evidence="1">Uncharacterized protein</fullName>
    </submittedName>
</protein>
<accession>A0A7M2J051</accession>
<dbReference type="AlphaFoldDB" id="A0A7M2J051"/>
<gene>
    <name evidence="1" type="ORF">IM720_20265</name>
</gene>
<evidence type="ECO:0000313" key="1">
    <source>
        <dbReference type="EMBL" id="QOU03047.1"/>
    </source>
</evidence>
<dbReference type="EMBL" id="CP063233">
    <property type="protein sequence ID" value="QOU03047.1"/>
    <property type="molecule type" value="Genomic_DNA"/>
</dbReference>
<reference evidence="1 2" key="1">
    <citation type="submission" date="2020-10" db="EMBL/GenBank/DDBJ databases">
        <title>Complete genome sequence of a novel Pseudomonas fluorescens strain isolated from the flower of kumarahou (Pomaderris kumeraho).</title>
        <authorList>
            <person name="Summers M.C."/>
            <person name="Nowak V."/>
            <person name="Fairhurst M.J."/>
            <person name="Owen J.G."/>
            <person name="Gerth M.L."/>
            <person name="Patrick W.M."/>
        </authorList>
    </citation>
    <scope>NUCLEOTIDE SEQUENCE [LARGE SCALE GENOMIC DNA]</scope>
    <source>
        <strain evidence="1 2">KF1</strain>
    </source>
</reference>
<organism evidence="1 2">
    <name type="scientific">Pseudomonas fluorescens</name>
    <dbReference type="NCBI Taxonomy" id="294"/>
    <lineage>
        <taxon>Bacteria</taxon>
        <taxon>Pseudomonadati</taxon>
        <taxon>Pseudomonadota</taxon>
        <taxon>Gammaproteobacteria</taxon>
        <taxon>Pseudomonadales</taxon>
        <taxon>Pseudomonadaceae</taxon>
        <taxon>Pseudomonas</taxon>
    </lineage>
</organism>
<proteinExistence type="predicted"/>
<sequence>MNTSGKISANTSLKCTATIKDEEDEYDAFDGVHYSLFMNDLPLKWLLNIRTEKNENQDFQEFSFFIPNDGDVTDKTYAITSDFTTTSGVNALWSKSGPFSQINYTATEGSLKLTFDKSTKTIKATFNFKGQNRGKTVTVSEGVLELVGFTESRRNYAAPTVVCDLSRDINARYESNEDNLYISSNNQIAGWSRAFSTRPDVYDYRIAILISRDLPTGTYAISEDSKEVSVIFYNMSGSYIYHGEEGQLTIRSLPNVDSNNNITGTFAGTFNFVAGATDPSGGRHFTEARNGVFSITR</sequence>
<dbReference type="Proteomes" id="UP000593833">
    <property type="component" value="Chromosome"/>
</dbReference>
<dbReference type="RefSeq" id="WP_193689511.1">
    <property type="nucleotide sequence ID" value="NZ_CP063233.1"/>
</dbReference>
<name>A0A7M2J051_PSEFL</name>